<dbReference type="Proteomes" id="UP001499974">
    <property type="component" value="Unassembled WGS sequence"/>
</dbReference>
<accession>A0ABP8XMC1</accession>
<proteinExistence type="predicted"/>
<dbReference type="InterPro" id="IPR029068">
    <property type="entry name" value="Glyas_Bleomycin-R_OHBP_Dase"/>
</dbReference>
<keyword evidence="3" id="KW-1185">Reference proteome</keyword>
<evidence type="ECO:0000313" key="3">
    <source>
        <dbReference type="Proteomes" id="UP001499974"/>
    </source>
</evidence>
<dbReference type="InterPro" id="IPR041581">
    <property type="entry name" value="Glyoxalase_6"/>
</dbReference>
<reference evidence="3" key="1">
    <citation type="journal article" date="2019" name="Int. J. Syst. Evol. Microbiol.">
        <title>The Global Catalogue of Microorganisms (GCM) 10K type strain sequencing project: providing services to taxonomists for standard genome sequencing and annotation.</title>
        <authorList>
            <consortium name="The Broad Institute Genomics Platform"/>
            <consortium name="The Broad Institute Genome Sequencing Center for Infectious Disease"/>
            <person name="Wu L."/>
            <person name="Ma J."/>
        </authorList>
    </citation>
    <scope>NUCLEOTIDE SEQUENCE [LARGE SCALE GENOMIC DNA]</scope>
    <source>
        <strain evidence="3">JCM 18531</strain>
    </source>
</reference>
<name>A0ABP8XMC1_9ACTN</name>
<dbReference type="CDD" id="cd06587">
    <property type="entry name" value="VOC"/>
    <property type="match status" value="1"/>
</dbReference>
<gene>
    <name evidence="2" type="ORF">GCM10023349_30670</name>
</gene>
<organism evidence="2 3">
    <name type="scientific">Nocardioides conyzicola</name>
    <dbReference type="NCBI Taxonomy" id="1651781"/>
    <lineage>
        <taxon>Bacteria</taxon>
        <taxon>Bacillati</taxon>
        <taxon>Actinomycetota</taxon>
        <taxon>Actinomycetes</taxon>
        <taxon>Propionibacteriales</taxon>
        <taxon>Nocardioidaceae</taxon>
        <taxon>Nocardioides</taxon>
    </lineage>
</organism>
<evidence type="ECO:0000259" key="1">
    <source>
        <dbReference type="Pfam" id="PF18029"/>
    </source>
</evidence>
<dbReference type="PANTHER" id="PTHR35908">
    <property type="entry name" value="HYPOTHETICAL FUSION PROTEIN"/>
    <property type="match status" value="1"/>
</dbReference>
<sequence length="137" mass="15674">MWRMRGRITHDTSPDRSARKDYWGVVLDSRTPRQLGRFYADLLEWEIANDDEDWVTLSAPDGVAYLAFHLNAQHIAPVWPSTLFQPQQQLHLDFEVEDLEAAVAHAVELGATPAEFQPQDTVRVMLDPDGHPFCLYA</sequence>
<feature type="domain" description="Glyoxalase-like" evidence="1">
    <location>
        <begin position="25"/>
        <end position="135"/>
    </location>
</feature>
<evidence type="ECO:0000313" key="2">
    <source>
        <dbReference type="EMBL" id="GAA4709638.1"/>
    </source>
</evidence>
<dbReference type="PANTHER" id="PTHR35908:SF1">
    <property type="entry name" value="CONSERVED PROTEIN"/>
    <property type="match status" value="1"/>
</dbReference>
<dbReference type="Pfam" id="PF18029">
    <property type="entry name" value="Glyoxalase_6"/>
    <property type="match status" value="1"/>
</dbReference>
<dbReference type="SUPFAM" id="SSF54593">
    <property type="entry name" value="Glyoxalase/Bleomycin resistance protein/Dihydroxybiphenyl dioxygenase"/>
    <property type="match status" value="1"/>
</dbReference>
<dbReference type="Gene3D" id="3.10.180.10">
    <property type="entry name" value="2,3-Dihydroxybiphenyl 1,2-Dioxygenase, domain 1"/>
    <property type="match status" value="1"/>
</dbReference>
<protein>
    <submittedName>
        <fullName evidence="2">VOC family protein</fullName>
    </submittedName>
</protein>
<dbReference type="EMBL" id="BAABKM010000002">
    <property type="protein sequence ID" value="GAA4709638.1"/>
    <property type="molecule type" value="Genomic_DNA"/>
</dbReference>
<comment type="caution">
    <text evidence="2">The sequence shown here is derived from an EMBL/GenBank/DDBJ whole genome shotgun (WGS) entry which is preliminary data.</text>
</comment>